<evidence type="ECO:0000313" key="3">
    <source>
        <dbReference type="Proteomes" id="UP000044098"/>
    </source>
</evidence>
<dbReference type="AlphaFoldDB" id="A0AAD2QDZ9"/>
<gene>
    <name evidence="2" type="ORF">ERS370000_04650</name>
</gene>
<feature type="region of interest" description="Disordered" evidence="1">
    <location>
        <begin position="1"/>
        <end position="27"/>
    </location>
</feature>
<name>A0AAD2QDZ9_ACHAE</name>
<dbReference type="Proteomes" id="UP000044098">
    <property type="component" value="Unassembled WGS sequence"/>
</dbReference>
<accession>A0AAD2QDZ9</accession>
<organism evidence="2 3">
    <name type="scientific">Achromobacter aegrifaciens</name>
    <dbReference type="NCBI Taxonomy" id="1287736"/>
    <lineage>
        <taxon>Bacteria</taxon>
        <taxon>Pseudomonadati</taxon>
        <taxon>Pseudomonadota</taxon>
        <taxon>Betaproteobacteria</taxon>
        <taxon>Burkholderiales</taxon>
        <taxon>Alcaligenaceae</taxon>
        <taxon>Achromobacter</taxon>
    </lineage>
</organism>
<dbReference type="EMBL" id="CYTK01000008">
    <property type="protein sequence ID" value="CUJ57499.1"/>
    <property type="molecule type" value="Genomic_DNA"/>
</dbReference>
<protein>
    <submittedName>
        <fullName evidence="2">Uncharacterized protein</fullName>
    </submittedName>
</protein>
<feature type="region of interest" description="Disordered" evidence="1">
    <location>
        <begin position="80"/>
        <end position="120"/>
    </location>
</feature>
<evidence type="ECO:0000256" key="1">
    <source>
        <dbReference type="SAM" id="MobiDB-lite"/>
    </source>
</evidence>
<reference evidence="2 3" key="1">
    <citation type="submission" date="2015-09" db="EMBL/GenBank/DDBJ databases">
        <authorList>
            <consortium name="Pathogen Informatics"/>
        </authorList>
    </citation>
    <scope>NUCLEOTIDE SEQUENCE [LARGE SCALE GENOMIC DNA]</scope>
    <source>
        <strain evidence="2 3">2789STDY5608625</strain>
    </source>
</reference>
<dbReference type="Gene3D" id="3.40.50.2000">
    <property type="entry name" value="Glycogen Phosphorylase B"/>
    <property type="match status" value="1"/>
</dbReference>
<comment type="caution">
    <text evidence="2">The sequence shown here is derived from an EMBL/GenBank/DDBJ whole genome shotgun (WGS) entry which is preliminary data.</text>
</comment>
<dbReference type="RefSeq" id="WP_156337422.1">
    <property type="nucleotide sequence ID" value="NZ_CYTK01000008.1"/>
</dbReference>
<proteinExistence type="predicted"/>
<evidence type="ECO:0000313" key="2">
    <source>
        <dbReference type="EMBL" id="CUJ57499.1"/>
    </source>
</evidence>
<dbReference type="SUPFAM" id="SSF53756">
    <property type="entry name" value="UDP-Glycosyltransferase/glycogen phosphorylase"/>
    <property type="match status" value="1"/>
</dbReference>
<sequence>MIQSQTETSKPADASTRGAGDDQEAGKELARLRAELARVSDELVVVAARQQELRDSMAFRVGTAISKSPIGALYRALKRSSHSGGAPDQEAAPSVPVVESTPAAHEPVPVNEPAPSSLQKKTHTEFGVAEIAALPEHVPISIAHPHWLGIRSSASQLFDHLLLVTDLLTPEDAREFVVLLLSRKPRAVVLQGFPFAYQHIVEAMHRLAPEVPVCVVWHGTFMQASEDYAWRSFRRVCALAREGKIRRIGCVKQGQEQVLRRQGLDAAFLLNSYRAIPERAAPVGSGPSALGIWSISELRHKPPYEMLAAASMVPNCKVVGSVASPRMLEFCEEFGIANDFVGRMIPQVEMPRYLKTAHLNLYVTLNECAPMLPLESFAVGVPCIVGPNTPYFANNGYLQDRLVVKVPDDAYAIAQCIERALSERDEIVAAYREYIVGHNSESARTVQQFLDF</sequence>